<proteinExistence type="predicted"/>
<feature type="transmembrane region" description="Helical" evidence="1">
    <location>
        <begin position="14"/>
        <end position="36"/>
    </location>
</feature>
<keyword evidence="1" id="KW-0812">Transmembrane</keyword>
<keyword evidence="1" id="KW-0472">Membrane</keyword>
<sequence length="153" mass="17860">MNIYFTHRSNEQGLAGIFVVIGFIGMSLSMLGNFSYHYRQSEQIVMQELQARQAFLFAESALKWGITQDWDLSSIQLNKWQCRHFYADPKIKSCLFLISTDKALLQGQAESLLGYKIYHYQWVSFKKEKNKVIVTEPNGWLDYCPFVHKECVS</sequence>
<evidence type="ECO:0000256" key="1">
    <source>
        <dbReference type="SAM" id="Phobius"/>
    </source>
</evidence>
<protein>
    <submittedName>
        <fullName evidence="2">Protein of uncharacterized function (DUF2509)</fullName>
    </submittedName>
</protein>
<name>A0A379FAV3_PROVU</name>
<dbReference type="RefSeq" id="WP_036934088.1">
    <property type="nucleotide sequence ID" value="NZ_CP033736.1"/>
</dbReference>
<dbReference type="AlphaFoldDB" id="A0A379FAV3"/>
<evidence type="ECO:0000313" key="2">
    <source>
        <dbReference type="EMBL" id="SUC16676.1"/>
    </source>
</evidence>
<reference evidence="2 3" key="1">
    <citation type="submission" date="2018-06" db="EMBL/GenBank/DDBJ databases">
        <authorList>
            <consortium name="Pathogen Informatics"/>
            <person name="Doyle S."/>
        </authorList>
    </citation>
    <scope>NUCLEOTIDE SEQUENCE [LARGE SCALE GENOMIC DNA]</scope>
    <source>
        <strain evidence="2 3">NCTC10376</strain>
    </source>
</reference>
<dbReference type="Proteomes" id="UP000254331">
    <property type="component" value="Unassembled WGS sequence"/>
</dbReference>
<organism evidence="2 3">
    <name type="scientific">Proteus vulgaris</name>
    <dbReference type="NCBI Taxonomy" id="585"/>
    <lineage>
        <taxon>Bacteria</taxon>
        <taxon>Pseudomonadati</taxon>
        <taxon>Pseudomonadota</taxon>
        <taxon>Gammaproteobacteria</taxon>
        <taxon>Enterobacterales</taxon>
        <taxon>Morganellaceae</taxon>
        <taxon>Proteus</taxon>
    </lineage>
</organism>
<dbReference type="Pfam" id="PF10713">
    <property type="entry name" value="DUF2509"/>
    <property type="match status" value="1"/>
</dbReference>
<dbReference type="EMBL" id="UGTW01000001">
    <property type="protein sequence ID" value="SUC16676.1"/>
    <property type="molecule type" value="Genomic_DNA"/>
</dbReference>
<dbReference type="OrthoDB" id="7059963at2"/>
<gene>
    <name evidence="2" type="ORF">NCTC10376_02579</name>
</gene>
<accession>A0A379FAV3</accession>
<evidence type="ECO:0000313" key="3">
    <source>
        <dbReference type="Proteomes" id="UP000254331"/>
    </source>
</evidence>
<dbReference type="InterPro" id="IPR019652">
    <property type="entry name" value="DUF2509"/>
</dbReference>
<keyword evidence="1" id="KW-1133">Transmembrane helix</keyword>